<dbReference type="SUPFAM" id="SSF111369">
    <property type="entry name" value="HlyD-like secretion proteins"/>
    <property type="match status" value="1"/>
</dbReference>
<dbReference type="Gene3D" id="2.40.30.170">
    <property type="match status" value="1"/>
</dbReference>
<evidence type="ECO:0000256" key="3">
    <source>
        <dbReference type="SAM" id="Phobius"/>
    </source>
</evidence>
<dbReference type="InterPro" id="IPR050465">
    <property type="entry name" value="UPF0194_transport"/>
</dbReference>
<evidence type="ECO:0000259" key="5">
    <source>
        <dbReference type="Pfam" id="PF25990"/>
    </source>
</evidence>
<organism evidence="6 7">
    <name type="scientific">Candidatus Nomurabacteria bacterium RIFCSPHIGHO2_12_FULL_37_29</name>
    <dbReference type="NCBI Taxonomy" id="1801759"/>
    <lineage>
        <taxon>Bacteria</taxon>
        <taxon>Candidatus Nomuraibacteriota</taxon>
    </lineage>
</organism>
<dbReference type="EMBL" id="MFUJ01000020">
    <property type="protein sequence ID" value="OGI79243.1"/>
    <property type="molecule type" value="Genomic_DNA"/>
</dbReference>
<dbReference type="PANTHER" id="PTHR32347">
    <property type="entry name" value="EFFLUX SYSTEM COMPONENT YKNX-RELATED"/>
    <property type="match status" value="1"/>
</dbReference>
<dbReference type="AlphaFoldDB" id="A0A1F6WBF2"/>
<gene>
    <name evidence="6" type="ORF">A3F19_01190</name>
</gene>
<accession>A0A1F6WBF2</accession>
<feature type="transmembrane region" description="Helical" evidence="3">
    <location>
        <begin position="12"/>
        <end position="34"/>
    </location>
</feature>
<keyword evidence="3" id="KW-0472">Membrane</keyword>
<dbReference type="Proteomes" id="UP000177052">
    <property type="component" value="Unassembled WGS sequence"/>
</dbReference>
<dbReference type="PANTHER" id="PTHR32347:SF14">
    <property type="entry name" value="EFFLUX SYSTEM COMPONENT YKNX-RELATED"/>
    <property type="match status" value="1"/>
</dbReference>
<evidence type="ECO:0000256" key="2">
    <source>
        <dbReference type="ARBA" id="ARBA00023054"/>
    </source>
</evidence>
<name>A0A1F6WBF2_9BACT</name>
<dbReference type="Gene3D" id="1.10.287.470">
    <property type="entry name" value="Helix hairpin bin"/>
    <property type="match status" value="1"/>
</dbReference>
<comment type="caution">
    <text evidence="6">The sequence shown here is derived from an EMBL/GenBank/DDBJ whole genome shotgun (WGS) entry which is preliminary data.</text>
</comment>
<evidence type="ECO:0000259" key="4">
    <source>
        <dbReference type="Pfam" id="PF25917"/>
    </source>
</evidence>
<keyword evidence="3" id="KW-0812">Transmembrane</keyword>
<reference evidence="6 7" key="1">
    <citation type="journal article" date="2016" name="Nat. Commun.">
        <title>Thousands of microbial genomes shed light on interconnected biogeochemical processes in an aquifer system.</title>
        <authorList>
            <person name="Anantharaman K."/>
            <person name="Brown C.T."/>
            <person name="Hug L.A."/>
            <person name="Sharon I."/>
            <person name="Castelle C.J."/>
            <person name="Probst A.J."/>
            <person name="Thomas B.C."/>
            <person name="Singh A."/>
            <person name="Wilkins M.J."/>
            <person name="Karaoz U."/>
            <person name="Brodie E.L."/>
            <person name="Williams K.H."/>
            <person name="Hubbard S.S."/>
            <person name="Banfield J.F."/>
        </authorList>
    </citation>
    <scope>NUCLEOTIDE SEQUENCE [LARGE SCALE GENOMIC DNA]</scope>
</reference>
<feature type="domain" description="Multidrug resistance protein MdtA-like barrel-sandwich hybrid" evidence="4">
    <location>
        <begin position="71"/>
        <end position="373"/>
    </location>
</feature>
<dbReference type="InterPro" id="IPR058636">
    <property type="entry name" value="Beta-barrel_YknX"/>
</dbReference>
<dbReference type="Pfam" id="PF25990">
    <property type="entry name" value="Beta-barrel_YknX"/>
    <property type="match status" value="1"/>
</dbReference>
<keyword evidence="3" id="KW-1133">Transmembrane helix</keyword>
<evidence type="ECO:0000313" key="7">
    <source>
        <dbReference type="Proteomes" id="UP000177052"/>
    </source>
</evidence>
<evidence type="ECO:0000256" key="1">
    <source>
        <dbReference type="ARBA" id="ARBA00004196"/>
    </source>
</evidence>
<protein>
    <submittedName>
        <fullName evidence="6">Uncharacterized protein</fullName>
    </submittedName>
</protein>
<dbReference type="InterPro" id="IPR058625">
    <property type="entry name" value="MdtA-like_BSH"/>
</dbReference>
<comment type="subcellular location">
    <subcellularLocation>
        <location evidence="1">Cell envelope</location>
    </subcellularLocation>
</comment>
<feature type="domain" description="YknX-like beta-barrel" evidence="5">
    <location>
        <begin position="383"/>
        <end position="453"/>
    </location>
</feature>
<dbReference type="GO" id="GO:0030313">
    <property type="term" value="C:cell envelope"/>
    <property type="evidence" value="ECO:0007669"/>
    <property type="project" value="UniProtKB-SubCell"/>
</dbReference>
<keyword evidence="2" id="KW-0175">Coiled coil</keyword>
<sequence>MRKHIYKVKSHIIAHKIISSVVLITILALTYWGYNKLTSTAGYARYITAKVQKGSIVASVSGSGQVSALSQVDIKSKVSGDVVYLPKQNGDMVSQGTLIAQLDTRDMQKSVRDAEINLESSKISLDKLKIEKSKENMNADLAKSYDDGFNIVSSVFLDLPGIMTGLKDIFFKSNSGTGQWNVDWYQGQVINSDLEKVVIFKQNFIDSYNTALKAYDASFENYKIISRTSDNATIEMLILQTYDTTKLISDTIKNANNYVDFVNSSIQKNNADTPAIITTHKTSLSSYTSKTNSHLLNLLSTTTSIKSYKDAFLSSDLDIQSAILIVRQRENSLQDTKDGLADYFIRAPFDGTITKINIKNKDTVSAGSVIATLITKKQLAEISLNEVDVAKIKVGQKTTLIFDAIPDLSISGIVIDIDAIGTVEQGVVTYIVKISFDTQDERVKSGMSVSTTIVTDTRENVLVVPNSAIKSQAGGNNYVEMFDTSLSPSNDGTVGSISKIAPKKIRVVVGLSSDRGSEIIGGVKEGDEIITRTIQGGATTTTAAPSIFGNTGGNRAR</sequence>
<dbReference type="Pfam" id="PF25917">
    <property type="entry name" value="BSH_RND"/>
    <property type="match status" value="1"/>
</dbReference>
<dbReference type="Gene3D" id="2.40.420.20">
    <property type="match status" value="1"/>
</dbReference>
<evidence type="ECO:0000313" key="6">
    <source>
        <dbReference type="EMBL" id="OGI79243.1"/>
    </source>
</evidence>
<dbReference type="Gene3D" id="2.40.50.100">
    <property type="match status" value="2"/>
</dbReference>
<proteinExistence type="predicted"/>